<sequence>MAAGESDTARRATVRDVARLAGVSLGSVSNYLSGQKTVATGTRGRIEAAITQLNFVPNMAVRVMRGAPSHALAFLVPDTWNPFFVGVARGIEDVAIARGHVVVICNTEGDEAREKHYSQALAEMRVRGAVALATGMSDDTLDRLMQTGASVVFLGAPLGDARHPWVTVDDELGGYLGMRHLLEEGYEDVLFLGGPRGERPFTQRLNGSTRALREQGMPSTALRRLDAAGSSPEDRMQAAAEILALEPRPRAVFCANDQLAVALLSAALREGIRIPEDLAILGYDDSEASAESPIPLSTIRQPQHEIGVAAAELVFDPLAADGKPRNIEFPPELVVRSSTTRRQIS</sequence>
<dbReference type="InterPro" id="IPR028082">
    <property type="entry name" value="Peripla_BP_I"/>
</dbReference>
<dbReference type="Proteomes" id="UP001500596">
    <property type="component" value="Unassembled WGS sequence"/>
</dbReference>
<dbReference type="Gene3D" id="3.40.50.2300">
    <property type="match status" value="2"/>
</dbReference>
<protein>
    <submittedName>
        <fullName evidence="5">LacI family DNA-binding transcriptional regulator</fullName>
    </submittedName>
</protein>
<evidence type="ECO:0000313" key="6">
    <source>
        <dbReference type="Proteomes" id="UP001500596"/>
    </source>
</evidence>
<keyword evidence="3" id="KW-0804">Transcription</keyword>
<gene>
    <name evidence="5" type="ORF">GCM10009807_01410</name>
</gene>
<dbReference type="PROSITE" id="PS50932">
    <property type="entry name" value="HTH_LACI_2"/>
    <property type="match status" value="1"/>
</dbReference>
<dbReference type="SUPFAM" id="SSF47413">
    <property type="entry name" value="lambda repressor-like DNA-binding domains"/>
    <property type="match status" value="1"/>
</dbReference>
<dbReference type="PROSITE" id="PS00356">
    <property type="entry name" value="HTH_LACI_1"/>
    <property type="match status" value="1"/>
</dbReference>
<evidence type="ECO:0000313" key="5">
    <source>
        <dbReference type="EMBL" id="GAA1661446.1"/>
    </source>
</evidence>
<dbReference type="Gene3D" id="1.10.260.40">
    <property type="entry name" value="lambda repressor-like DNA-binding domains"/>
    <property type="match status" value="1"/>
</dbReference>
<evidence type="ECO:0000256" key="3">
    <source>
        <dbReference type="ARBA" id="ARBA00023163"/>
    </source>
</evidence>
<keyword evidence="1" id="KW-0805">Transcription regulation</keyword>
<dbReference type="PANTHER" id="PTHR30146:SF109">
    <property type="entry name" value="HTH-TYPE TRANSCRIPTIONAL REGULATOR GALS"/>
    <property type="match status" value="1"/>
</dbReference>
<dbReference type="SMART" id="SM00354">
    <property type="entry name" value="HTH_LACI"/>
    <property type="match status" value="1"/>
</dbReference>
<dbReference type="RefSeq" id="WP_344050587.1">
    <property type="nucleotide sequence ID" value="NZ_BAAAPK010000001.1"/>
</dbReference>
<evidence type="ECO:0000256" key="2">
    <source>
        <dbReference type="ARBA" id="ARBA00023125"/>
    </source>
</evidence>
<dbReference type="PANTHER" id="PTHR30146">
    <property type="entry name" value="LACI-RELATED TRANSCRIPTIONAL REPRESSOR"/>
    <property type="match status" value="1"/>
</dbReference>
<dbReference type="Pfam" id="PF00356">
    <property type="entry name" value="LacI"/>
    <property type="match status" value="1"/>
</dbReference>
<organism evidence="5 6">
    <name type="scientific">Microbacterium lacus</name>
    <dbReference type="NCBI Taxonomy" id="415217"/>
    <lineage>
        <taxon>Bacteria</taxon>
        <taxon>Bacillati</taxon>
        <taxon>Actinomycetota</taxon>
        <taxon>Actinomycetes</taxon>
        <taxon>Micrococcales</taxon>
        <taxon>Microbacteriaceae</taxon>
        <taxon>Microbacterium</taxon>
    </lineage>
</organism>
<accession>A0ABP4RWA1</accession>
<keyword evidence="2 5" id="KW-0238">DNA-binding</keyword>
<dbReference type="EMBL" id="BAAAPK010000001">
    <property type="protein sequence ID" value="GAA1661446.1"/>
    <property type="molecule type" value="Genomic_DNA"/>
</dbReference>
<evidence type="ECO:0000256" key="1">
    <source>
        <dbReference type="ARBA" id="ARBA00023015"/>
    </source>
</evidence>
<evidence type="ECO:0000259" key="4">
    <source>
        <dbReference type="PROSITE" id="PS50932"/>
    </source>
</evidence>
<proteinExistence type="predicted"/>
<reference evidence="6" key="1">
    <citation type="journal article" date="2019" name="Int. J. Syst. Evol. Microbiol.">
        <title>The Global Catalogue of Microorganisms (GCM) 10K type strain sequencing project: providing services to taxonomists for standard genome sequencing and annotation.</title>
        <authorList>
            <consortium name="The Broad Institute Genomics Platform"/>
            <consortium name="The Broad Institute Genome Sequencing Center for Infectious Disease"/>
            <person name="Wu L."/>
            <person name="Ma J."/>
        </authorList>
    </citation>
    <scope>NUCLEOTIDE SEQUENCE [LARGE SCALE GENOMIC DNA]</scope>
    <source>
        <strain evidence="6">JCM 15575</strain>
    </source>
</reference>
<dbReference type="GO" id="GO:0003677">
    <property type="term" value="F:DNA binding"/>
    <property type="evidence" value="ECO:0007669"/>
    <property type="project" value="UniProtKB-KW"/>
</dbReference>
<dbReference type="Pfam" id="PF13377">
    <property type="entry name" value="Peripla_BP_3"/>
    <property type="match status" value="1"/>
</dbReference>
<feature type="domain" description="HTH lacI-type" evidence="4">
    <location>
        <begin position="12"/>
        <end position="66"/>
    </location>
</feature>
<dbReference type="InterPro" id="IPR046335">
    <property type="entry name" value="LacI/GalR-like_sensor"/>
</dbReference>
<comment type="caution">
    <text evidence="5">The sequence shown here is derived from an EMBL/GenBank/DDBJ whole genome shotgun (WGS) entry which is preliminary data.</text>
</comment>
<dbReference type="InterPro" id="IPR000843">
    <property type="entry name" value="HTH_LacI"/>
</dbReference>
<dbReference type="CDD" id="cd01392">
    <property type="entry name" value="HTH_LacI"/>
    <property type="match status" value="1"/>
</dbReference>
<dbReference type="SUPFAM" id="SSF53822">
    <property type="entry name" value="Periplasmic binding protein-like I"/>
    <property type="match status" value="1"/>
</dbReference>
<name>A0ABP4RWA1_9MICO</name>
<keyword evidence="6" id="KW-1185">Reference proteome</keyword>
<dbReference type="InterPro" id="IPR010982">
    <property type="entry name" value="Lambda_DNA-bd_dom_sf"/>
</dbReference>